<dbReference type="PANTHER" id="PTHR45436">
    <property type="entry name" value="SENSOR HISTIDINE KINASE YKOH"/>
    <property type="match status" value="1"/>
</dbReference>
<gene>
    <name evidence="17" type="ORF">ACFQMJ_08185</name>
</gene>
<keyword evidence="7 14" id="KW-0812">Transmembrane</keyword>
<dbReference type="InterPro" id="IPR003660">
    <property type="entry name" value="HAMP_dom"/>
</dbReference>
<dbReference type="InterPro" id="IPR036097">
    <property type="entry name" value="HisK_dim/P_sf"/>
</dbReference>
<evidence type="ECO:0000256" key="11">
    <source>
        <dbReference type="ARBA" id="ARBA00022989"/>
    </source>
</evidence>
<keyword evidence="11 14" id="KW-1133">Transmembrane helix</keyword>
<dbReference type="InterPro" id="IPR005467">
    <property type="entry name" value="His_kinase_dom"/>
</dbReference>
<keyword evidence="4" id="KW-1003">Cell membrane</keyword>
<dbReference type="SUPFAM" id="SSF158472">
    <property type="entry name" value="HAMP domain-like"/>
    <property type="match status" value="1"/>
</dbReference>
<accession>A0ABW2FAE2</accession>
<dbReference type="EC" id="2.7.13.3" evidence="3"/>
<evidence type="ECO:0000256" key="12">
    <source>
        <dbReference type="ARBA" id="ARBA00023012"/>
    </source>
</evidence>
<comment type="caution">
    <text evidence="17">The sequence shown here is derived from an EMBL/GenBank/DDBJ whole genome shotgun (WGS) entry which is preliminary data.</text>
</comment>
<dbReference type="SMART" id="SM00388">
    <property type="entry name" value="HisKA"/>
    <property type="match status" value="1"/>
</dbReference>
<dbReference type="Pfam" id="PF02518">
    <property type="entry name" value="HATPase_c"/>
    <property type="match status" value="1"/>
</dbReference>
<evidence type="ECO:0000259" key="16">
    <source>
        <dbReference type="PROSITE" id="PS50885"/>
    </source>
</evidence>
<evidence type="ECO:0000256" key="8">
    <source>
        <dbReference type="ARBA" id="ARBA00022741"/>
    </source>
</evidence>
<evidence type="ECO:0000256" key="13">
    <source>
        <dbReference type="ARBA" id="ARBA00023136"/>
    </source>
</evidence>
<dbReference type="InterPro" id="IPR050428">
    <property type="entry name" value="TCS_sensor_his_kinase"/>
</dbReference>
<comment type="subcellular location">
    <subcellularLocation>
        <location evidence="2">Cell membrane</location>
        <topology evidence="2">Multi-pass membrane protein</topology>
    </subcellularLocation>
</comment>
<dbReference type="PROSITE" id="PS50109">
    <property type="entry name" value="HIS_KIN"/>
    <property type="match status" value="1"/>
</dbReference>
<dbReference type="SMART" id="SM00387">
    <property type="entry name" value="HATPase_c"/>
    <property type="match status" value="1"/>
</dbReference>
<evidence type="ECO:0000256" key="2">
    <source>
        <dbReference type="ARBA" id="ARBA00004651"/>
    </source>
</evidence>
<comment type="catalytic activity">
    <reaction evidence="1">
        <text>ATP + protein L-histidine = ADP + protein N-phospho-L-histidine.</text>
        <dbReference type="EC" id="2.7.13.3"/>
    </reaction>
</comment>
<evidence type="ECO:0000313" key="17">
    <source>
        <dbReference type="EMBL" id="MFC7148497.1"/>
    </source>
</evidence>
<feature type="domain" description="HAMP" evidence="16">
    <location>
        <begin position="170"/>
        <end position="222"/>
    </location>
</feature>
<evidence type="ECO:0000256" key="6">
    <source>
        <dbReference type="ARBA" id="ARBA00022679"/>
    </source>
</evidence>
<feature type="domain" description="Histidine kinase" evidence="15">
    <location>
        <begin position="230"/>
        <end position="451"/>
    </location>
</feature>
<organism evidence="17 18">
    <name type="scientific">Cohnella cellulosilytica</name>
    <dbReference type="NCBI Taxonomy" id="986710"/>
    <lineage>
        <taxon>Bacteria</taxon>
        <taxon>Bacillati</taxon>
        <taxon>Bacillota</taxon>
        <taxon>Bacilli</taxon>
        <taxon>Bacillales</taxon>
        <taxon>Paenibacillaceae</taxon>
        <taxon>Cohnella</taxon>
    </lineage>
</organism>
<dbReference type="SUPFAM" id="SSF55874">
    <property type="entry name" value="ATPase domain of HSP90 chaperone/DNA topoisomerase II/histidine kinase"/>
    <property type="match status" value="1"/>
</dbReference>
<dbReference type="Gene3D" id="1.10.287.130">
    <property type="match status" value="1"/>
</dbReference>
<evidence type="ECO:0000256" key="4">
    <source>
        <dbReference type="ARBA" id="ARBA00022475"/>
    </source>
</evidence>
<name>A0ABW2FAE2_9BACL</name>
<dbReference type="InterPro" id="IPR003594">
    <property type="entry name" value="HATPase_dom"/>
</dbReference>
<dbReference type="SMART" id="SM00304">
    <property type="entry name" value="HAMP"/>
    <property type="match status" value="1"/>
</dbReference>
<dbReference type="PROSITE" id="PS50885">
    <property type="entry name" value="HAMP"/>
    <property type="match status" value="1"/>
</dbReference>
<keyword evidence="13 14" id="KW-0472">Membrane</keyword>
<keyword evidence="6" id="KW-0808">Transferase</keyword>
<dbReference type="SUPFAM" id="SSF47384">
    <property type="entry name" value="Homodimeric domain of signal transducing histidine kinase"/>
    <property type="match status" value="1"/>
</dbReference>
<evidence type="ECO:0000256" key="14">
    <source>
        <dbReference type="SAM" id="Phobius"/>
    </source>
</evidence>
<reference evidence="18" key="1">
    <citation type="journal article" date="2019" name="Int. J. Syst. Evol. Microbiol.">
        <title>The Global Catalogue of Microorganisms (GCM) 10K type strain sequencing project: providing services to taxonomists for standard genome sequencing and annotation.</title>
        <authorList>
            <consortium name="The Broad Institute Genomics Platform"/>
            <consortium name="The Broad Institute Genome Sequencing Center for Infectious Disease"/>
            <person name="Wu L."/>
            <person name="Ma J."/>
        </authorList>
    </citation>
    <scope>NUCLEOTIDE SEQUENCE [LARGE SCALE GENOMIC DNA]</scope>
    <source>
        <strain evidence="18">KCTC 12907</strain>
    </source>
</reference>
<dbReference type="EMBL" id="JBHTAI010000004">
    <property type="protein sequence ID" value="MFC7148497.1"/>
    <property type="molecule type" value="Genomic_DNA"/>
</dbReference>
<keyword evidence="5" id="KW-0597">Phosphoprotein</keyword>
<dbReference type="GO" id="GO:0016301">
    <property type="term" value="F:kinase activity"/>
    <property type="evidence" value="ECO:0007669"/>
    <property type="project" value="UniProtKB-KW"/>
</dbReference>
<dbReference type="Proteomes" id="UP001596378">
    <property type="component" value="Unassembled WGS sequence"/>
</dbReference>
<proteinExistence type="predicted"/>
<dbReference type="Gene3D" id="3.30.565.10">
    <property type="entry name" value="Histidine kinase-like ATPase, C-terminal domain"/>
    <property type="match status" value="1"/>
</dbReference>
<evidence type="ECO:0000256" key="9">
    <source>
        <dbReference type="ARBA" id="ARBA00022777"/>
    </source>
</evidence>
<evidence type="ECO:0000256" key="3">
    <source>
        <dbReference type="ARBA" id="ARBA00012438"/>
    </source>
</evidence>
<dbReference type="RefSeq" id="WP_378045213.1">
    <property type="nucleotide sequence ID" value="NZ_JBHMDN010000007.1"/>
</dbReference>
<dbReference type="InterPro" id="IPR004358">
    <property type="entry name" value="Sig_transdc_His_kin-like_C"/>
</dbReference>
<dbReference type="PRINTS" id="PR00344">
    <property type="entry name" value="BCTRLSENSOR"/>
</dbReference>
<dbReference type="Pfam" id="PF00672">
    <property type="entry name" value="HAMP"/>
    <property type="match status" value="1"/>
</dbReference>
<dbReference type="CDD" id="cd00082">
    <property type="entry name" value="HisKA"/>
    <property type="match status" value="1"/>
</dbReference>
<dbReference type="InterPro" id="IPR036890">
    <property type="entry name" value="HATPase_C_sf"/>
</dbReference>
<feature type="transmembrane region" description="Helical" evidence="14">
    <location>
        <begin position="7"/>
        <end position="29"/>
    </location>
</feature>
<dbReference type="Gene3D" id="6.10.340.10">
    <property type="match status" value="1"/>
</dbReference>
<evidence type="ECO:0000259" key="15">
    <source>
        <dbReference type="PROSITE" id="PS50109"/>
    </source>
</evidence>
<keyword evidence="10" id="KW-0067">ATP-binding</keyword>
<evidence type="ECO:0000313" key="18">
    <source>
        <dbReference type="Proteomes" id="UP001596378"/>
    </source>
</evidence>
<sequence length="454" mass="50246">MTATRKIYLAIVSFIVAIAIIFVLLTYFVTKQSFEAMIGSSRGDTLDELSERFVGYYVQNGNSWDGVRELRLDENLLEGKREVGISLTDSDGTELYILGSTYPKALKNLGIARKLRLDDRTIAYLRYYDSEIADLSKLRIGIPTSAAILLLAATVLVVLLSLPAAYWIAKRITAPLRKLLPAIDRLGRGELGTQAPVVSEDEYGQVARAFNTMSAQLRENEEVRRNLVADAAHELRTPLTIVRGRLELIQQTGVAIAPESLLPLQDELIRLSRLVEDLHLLSLAEARKLPLEKKPTDMAELARRVVRHLEPDAERKNVRISLELEEAVRPIRVDPNRITQVLLNLTVNAIRYTPEGGSVTISVRETPAHGENGPALRVAIADTGVGLTPEQLKRIFNRFYRTDEARARNSGGMGLGLAIARELTLAHEGTLEAESSPGRGTTFVLELPRSEAAD</sequence>
<keyword evidence="8" id="KW-0547">Nucleotide-binding</keyword>
<evidence type="ECO:0000256" key="10">
    <source>
        <dbReference type="ARBA" id="ARBA00022840"/>
    </source>
</evidence>
<dbReference type="PANTHER" id="PTHR45436:SF5">
    <property type="entry name" value="SENSOR HISTIDINE KINASE TRCS"/>
    <property type="match status" value="1"/>
</dbReference>
<evidence type="ECO:0000256" key="1">
    <source>
        <dbReference type="ARBA" id="ARBA00000085"/>
    </source>
</evidence>
<protein>
    <recommendedName>
        <fullName evidence="3">histidine kinase</fullName>
        <ecNumber evidence="3">2.7.13.3</ecNumber>
    </recommendedName>
</protein>
<dbReference type="Pfam" id="PF00512">
    <property type="entry name" value="HisKA"/>
    <property type="match status" value="1"/>
</dbReference>
<evidence type="ECO:0000256" key="7">
    <source>
        <dbReference type="ARBA" id="ARBA00022692"/>
    </source>
</evidence>
<keyword evidence="9 17" id="KW-0418">Kinase</keyword>
<keyword evidence="12" id="KW-0902">Two-component regulatory system</keyword>
<evidence type="ECO:0000256" key="5">
    <source>
        <dbReference type="ARBA" id="ARBA00022553"/>
    </source>
</evidence>
<dbReference type="CDD" id="cd06225">
    <property type="entry name" value="HAMP"/>
    <property type="match status" value="1"/>
</dbReference>
<keyword evidence="18" id="KW-1185">Reference proteome</keyword>
<dbReference type="InterPro" id="IPR003661">
    <property type="entry name" value="HisK_dim/P_dom"/>
</dbReference>
<feature type="transmembrane region" description="Helical" evidence="14">
    <location>
        <begin position="146"/>
        <end position="169"/>
    </location>
</feature>